<evidence type="ECO:0000313" key="23">
    <source>
        <dbReference type="Proteomes" id="UP000268321"/>
    </source>
</evidence>
<keyword evidence="9" id="KW-0227">DNA damage</keyword>
<dbReference type="SMART" id="SM01343">
    <property type="entry name" value="FATC"/>
    <property type="match status" value="1"/>
</dbReference>
<dbReference type="InterPro" id="IPR003152">
    <property type="entry name" value="FATC_dom"/>
</dbReference>
<evidence type="ECO:0000256" key="12">
    <source>
        <dbReference type="ARBA" id="ARBA00022895"/>
    </source>
</evidence>
<evidence type="ECO:0000256" key="13">
    <source>
        <dbReference type="ARBA" id="ARBA00023242"/>
    </source>
</evidence>
<evidence type="ECO:0000256" key="14">
    <source>
        <dbReference type="ARBA" id="ARBA00030020"/>
    </source>
</evidence>
<dbReference type="Pfam" id="PF00454">
    <property type="entry name" value="PI3_PI4_kinase"/>
    <property type="match status" value="1"/>
</dbReference>
<protein>
    <recommendedName>
        <fullName evidence="4">Serine/threonine-protein kinase TEL1</fullName>
        <ecNumber evidence="3">2.7.11.1</ecNumber>
    </recommendedName>
    <alternativeName>
        <fullName evidence="14">ATM homolog</fullName>
    </alternativeName>
    <alternativeName>
        <fullName evidence="16 17">DNA-damage checkpoint kinase TEL1</fullName>
    </alternativeName>
    <alternativeName>
        <fullName evidence="5">Serine/threonine-protein kinase tel1</fullName>
    </alternativeName>
    <alternativeName>
        <fullName evidence="15">Telomere length regulation protein 1</fullName>
    </alternativeName>
</protein>
<comment type="subcellular location">
    <subcellularLocation>
        <location evidence="2">Chromosome</location>
        <location evidence="2">Telomere</location>
    </subcellularLocation>
    <subcellularLocation>
        <location evidence="1">Nucleus</location>
    </subcellularLocation>
</comment>
<keyword evidence="8" id="KW-0547">Nucleotide-binding</keyword>
<dbReference type="EC" id="2.7.11.1" evidence="3"/>
<dbReference type="EMBL" id="ML004431">
    <property type="protein sequence ID" value="RKP32475.1"/>
    <property type="molecule type" value="Genomic_DNA"/>
</dbReference>
<dbReference type="InterPro" id="IPR000403">
    <property type="entry name" value="PI3/4_kinase_cat_dom"/>
</dbReference>
<dbReference type="PROSITE" id="PS50290">
    <property type="entry name" value="PI3_4_KINASE_3"/>
    <property type="match status" value="1"/>
</dbReference>
<sequence length="302" mass="34078">MEQVFEKVNNFMSQDHEARKRKLTIRTYRAVPLGPKAGVIEFVPNTKALIEIVSPYHQKHDSMKLETARDMMKKAQNEEVSVRLAVFQDICAKVSPVLRKYFLHNFRTPDVWFASRIAYTRGIATSSMVGHILGLGDRHCNNILIDGSTGEPVHIDLALAFDQGRRLPIPESVPFRLTRDIVDGFGITETRGLFSKACEHTFQVLRANETRIISILDVLKWDPLYSWSISPIRMKRLQEAGEQEFNLQPVQDGSEAATAILTVTDKISAGGLSASAAVRELIREATDERNLAVIYCGWCPFY</sequence>
<evidence type="ECO:0000256" key="5">
    <source>
        <dbReference type="ARBA" id="ARBA00020288"/>
    </source>
</evidence>
<keyword evidence="12" id="KW-0158">Chromosome</keyword>
<evidence type="ECO:0000256" key="4">
    <source>
        <dbReference type="ARBA" id="ARBA00014619"/>
    </source>
</evidence>
<keyword evidence="12" id="KW-0779">Telomere</keyword>
<keyword evidence="11" id="KW-0067">ATP-binding</keyword>
<dbReference type="Proteomes" id="UP000268321">
    <property type="component" value="Unassembled WGS sequence"/>
</dbReference>
<evidence type="ECO:0000256" key="16">
    <source>
        <dbReference type="ARBA" id="ARBA00031460"/>
    </source>
</evidence>
<dbReference type="GO" id="GO:0035556">
    <property type="term" value="P:intracellular signal transduction"/>
    <property type="evidence" value="ECO:0007669"/>
    <property type="project" value="UniProtKB-ARBA"/>
</dbReference>
<dbReference type="Gene3D" id="3.30.1010.10">
    <property type="entry name" value="Phosphatidylinositol 3-kinase Catalytic Subunit, Chain A, domain 4"/>
    <property type="match status" value="1"/>
</dbReference>
<evidence type="ECO:0000256" key="3">
    <source>
        <dbReference type="ARBA" id="ARBA00012513"/>
    </source>
</evidence>
<evidence type="ECO:0000256" key="9">
    <source>
        <dbReference type="ARBA" id="ARBA00022763"/>
    </source>
</evidence>
<dbReference type="Pfam" id="PF02260">
    <property type="entry name" value="FATC"/>
    <property type="match status" value="1"/>
</dbReference>
<reference evidence="23" key="1">
    <citation type="journal article" date="2018" name="Nat. Microbiol.">
        <title>Leveraging single-cell genomics to expand the fungal tree of life.</title>
        <authorList>
            <person name="Ahrendt S.R."/>
            <person name="Quandt C.A."/>
            <person name="Ciobanu D."/>
            <person name="Clum A."/>
            <person name="Salamov A."/>
            <person name="Andreopoulos B."/>
            <person name="Cheng J.F."/>
            <person name="Woyke T."/>
            <person name="Pelin A."/>
            <person name="Henrissat B."/>
            <person name="Reynolds N.K."/>
            <person name="Benny G.L."/>
            <person name="Smith M.E."/>
            <person name="James T.Y."/>
            <person name="Grigoriev I.V."/>
        </authorList>
    </citation>
    <scope>NUCLEOTIDE SEQUENCE [LARGE SCALE GENOMIC DNA]</scope>
    <source>
        <strain evidence="23">Baker2002</strain>
    </source>
</reference>
<evidence type="ECO:0000259" key="21">
    <source>
        <dbReference type="PROSITE" id="PS51190"/>
    </source>
</evidence>
<evidence type="ECO:0000256" key="15">
    <source>
        <dbReference type="ARBA" id="ARBA00030222"/>
    </source>
</evidence>
<dbReference type="AlphaFoldDB" id="A0A4P9ZHJ1"/>
<dbReference type="InterPro" id="IPR036940">
    <property type="entry name" value="PI3/4_kinase_cat_sf"/>
</dbReference>
<accession>A0A4P9ZHJ1</accession>
<evidence type="ECO:0000256" key="7">
    <source>
        <dbReference type="ARBA" id="ARBA00022679"/>
    </source>
</evidence>
<name>A0A4P9ZHJ1_9ASCO</name>
<evidence type="ECO:0000256" key="1">
    <source>
        <dbReference type="ARBA" id="ARBA00004123"/>
    </source>
</evidence>
<evidence type="ECO:0000313" key="22">
    <source>
        <dbReference type="EMBL" id="RKP32475.1"/>
    </source>
</evidence>
<evidence type="ECO:0000256" key="11">
    <source>
        <dbReference type="ARBA" id="ARBA00022840"/>
    </source>
</evidence>
<comment type="catalytic activity">
    <reaction evidence="19">
        <text>L-seryl-[protein] + ATP = O-phospho-L-seryl-[protein] + ADP + H(+)</text>
        <dbReference type="Rhea" id="RHEA:17989"/>
        <dbReference type="Rhea" id="RHEA-COMP:9863"/>
        <dbReference type="Rhea" id="RHEA-COMP:11604"/>
        <dbReference type="ChEBI" id="CHEBI:15378"/>
        <dbReference type="ChEBI" id="CHEBI:29999"/>
        <dbReference type="ChEBI" id="CHEBI:30616"/>
        <dbReference type="ChEBI" id="CHEBI:83421"/>
        <dbReference type="ChEBI" id="CHEBI:456216"/>
        <dbReference type="EC" id="2.7.11.1"/>
    </reaction>
</comment>
<feature type="domain" description="PI3K/PI4K catalytic" evidence="20">
    <location>
        <begin position="1"/>
        <end position="272"/>
    </location>
</feature>
<dbReference type="GO" id="GO:0000781">
    <property type="term" value="C:chromosome, telomeric region"/>
    <property type="evidence" value="ECO:0007669"/>
    <property type="project" value="UniProtKB-SubCell"/>
</dbReference>
<keyword evidence="7" id="KW-0808">Transferase</keyword>
<comment type="catalytic activity">
    <reaction evidence="18">
        <text>L-threonyl-[protein] + ATP = O-phospho-L-threonyl-[protein] + ADP + H(+)</text>
        <dbReference type="Rhea" id="RHEA:46608"/>
        <dbReference type="Rhea" id="RHEA-COMP:11060"/>
        <dbReference type="Rhea" id="RHEA-COMP:11605"/>
        <dbReference type="ChEBI" id="CHEBI:15378"/>
        <dbReference type="ChEBI" id="CHEBI:30013"/>
        <dbReference type="ChEBI" id="CHEBI:30616"/>
        <dbReference type="ChEBI" id="CHEBI:61977"/>
        <dbReference type="ChEBI" id="CHEBI:456216"/>
        <dbReference type="EC" id="2.7.11.1"/>
    </reaction>
</comment>
<dbReference type="PROSITE" id="PS51190">
    <property type="entry name" value="FATC"/>
    <property type="match status" value="1"/>
</dbReference>
<feature type="domain" description="FATC" evidence="21">
    <location>
        <begin position="270"/>
        <end position="302"/>
    </location>
</feature>
<dbReference type="OrthoDB" id="381190at2759"/>
<dbReference type="InterPro" id="IPR018936">
    <property type="entry name" value="PI3/4_kinase_CS"/>
</dbReference>
<dbReference type="InterPro" id="IPR038980">
    <property type="entry name" value="ATM_plant"/>
</dbReference>
<evidence type="ECO:0000256" key="8">
    <source>
        <dbReference type="ARBA" id="ARBA00022741"/>
    </source>
</evidence>
<dbReference type="SUPFAM" id="SSF56112">
    <property type="entry name" value="Protein kinase-like (PK-like)"/>
    <property type="match status" value="1"/>
</dbReference>
<proteinExistence type="predicted"/>
<keyword evidence="23" id="KW-1185">Reference proteome</keyword>
<dbReference type="PANTHER" id="PTHR37079:SF4">
    <property type="entry name" value="SERINE_THREONINE-PROTEIN KINASE ATM"/>
    <property type="match status" value="1"/>
</dbReference>
<evidence type="ECO:0000256" key="2">
    <source>
        <dbReference type="ARBA" id="ARBA00004574"/>
    </source>
</evidence>
<dbReference type="SMART" id="SM00146">
    <property type="entry name" value="PI3Kc"/>
    <property type="match status" value="1"/>
</dbReference>
<evidence type="ECO:0000256" key="10">
    <source>
        <dbReference type="ARBA" id="ARBA00022777"/>
    </source>
</evidence>
<evidence type="ECO:0000256" key="18">
    <source>
        <dbReference type="ARBA" id="ARBA00047899"/>
    </source>
</evidence>
<gene>
    <name evidence="22" type="ORF">METBISCDRAFT_12093</name>
</gene>
<keyword evidence="13" id="KW-0539">Nucleus</keyword>
<evidence type="ECO:0000256" key="17">
    <source>
        <dbReference type="ARBA" id="ARBA00032467"/>
    </source>
</evidence>
<evidence type="ECO:0000256" key="19">
    <source>
        <dbReference type="ARBA" id="ARBA00048679"/>
    </source>
</evidence>
<dbReference type="PROSITE" id="PS00916">
    <property type="entry name" value="PI3_4_KINASE_2"/>
    <property type="match status" value="1"/>
</dbReference>
<keyword evidence="10" id="KW-0418">Kinase</keyword>
<evidence type="ECO:0000256" key="6">
    <source>
        <dbReference type="ARBA" id="ARBA00022527"/>
    </source>
</evidence>
<dbReference type="GO" id="GO:0005524">
    <property type="term" value="F:ATP binding"/>
    <property type="evidence" value="ECO:0007669"/>
    <property type="project" value="UniProtKB-KW"/>
</dbReference>
<keyword evidence="6" id="KW-0723">Serine/threonine-protein kinase</keyword>
<dbReference type="GO" id="GO:0005634">
    <property type="term" value="C:nucleus"/>
    <property type="evidence" value="ECO:0007669"/>
    <property type="project" value="UniProtKB-SubCell"/>
</dbReference>
<dbReference type="GO" id="GO:0006974">
    <property type="term" value="P:DNA damage response"/>
    <property type="evidence" value="ECO:0007669"/>
    <property type="project" value="UniProtKB-KW"/>
</dbReference>
<organism evidence="22 23">
    <name type="scientific">Metschnikowia bicuspidata</name>
    <dbReference type="NCBI Taxonomy" id="27322"/>
    <lineage>
        <taxon>Eukaryota</taxon>
        <taxon>Fungi</taxon>
        <taxon>Dikarya</taxon>
        <taxon>Ascomycota</taxon>
        <taxon>Saccharomycotina</taxon>
        <taxon>Pichiomycetes</taxon>
        <taxon>Metschnikowiaceae</taxon>
        <taxon>Metschnikowia</taxon>
    </lineage>
</organism>
<dbReference type="Gene3D" id="1.10.1070.11">
    <property type="entry name" value="Phosphatidylinositol 3-/4-kinase, catalytic domain"/>
    <property type="match status" value="1"/>
</dbReference>
<dbReference type="PANTHER" id="PTHR37079">
    <property type="entry name" value="SERINE/THREONINE-PROTEIN KINASE ATM"/>
    <property type="match status" value="1"/>
</dbReference>
<dbReference type="InterPro" id="IPR011009">
    <property type="entry name" value="Kinase-like_dom_sf"/>
</dbReference>
<dbReference type="GO" id="GO:0004674">
    <property type="term" value="F:protein serine/threonine kinase activity"/>
    <property type="evidence" value="ECO:0007669"/>
    <property type="project" value="UniProtKB-KW"/>
</dbReference>
<evidence type="ECO:0000259" key="20">
    <source>
        <dbReference type="PROSITE" id="PS50290"/>
    </source>
</evidence>